<evidence type="ECO:0000313" key="3">
    <source>
        <dbReference type="Proteomes" id="UP000016931"/>
    </source>
</evidence>
<feature type="domain" description="YCII-related" evidence="1">
    <location>
        <begin position="6"/>
        <end position="91"/>
    </location>
</feature>
<reference evidence="2 3" key="1">
    <citation type="journal article" date="2012" name="PLoS Pathog.">
        <title>Diverse lifestyles and strategies of plant pathogenesis encoded in the genomes of eighteen Dothideomycetes fungi.</title>
        <authorList>
            <person name="Ohm R.A."/>
            <person name="Feau N."/>
            <person name="Henrissat B."/>
            <person name="Schoch C.L."/>
            <person name="Horwitz B.A."/>
            <person name="Barry K.W."/>
            <person name="Condon B.J."/>
            <person name="Copeland A.C."/>
            <person name="Dhillon B."/>
            <person name="Glaser F."/>
            <person name="Hesse C.N."/>
            <person name="Kosti I."/>
            <person name="LaButti K."/>
            <person name="Lindquist E.A."/>
            <person name="Lucas S."/>
            <person name="Salamov A.A."/>
            <person name="Bradshaw R.E."/>
            <person name="Ciuffetti L."/>
            <person name="Hamelin R.C."/>
            <person name="Kema G.H.J."/>
            <person name="Lawrence C."/>
            <person name="Scott J.A."/>
            <person name="Spatafora J.W."/>
            <person name="Turgeon B.G."/>
            <person name="de Wit P.J.G.M."/>
            <person name="Zhong S."/>
            <person name="Goodwin S.B."/>
            <person name="Grigoriev I.V."/>
        </authorList>
    </citation>
    <scope>NUCLEOTIDE SEQUENCE [LARGE SCALE GENOMIC DNA]</scope>
    <source>
        <strain evidence="2 3">SO2202</strain>
    </source>
</reference>
<dbReference type="GeneID" id="27899365"/>
<protein>
    <recommendedName>
        <fullName evidence="1">YCII-related domain-containing protein</fullName>
    </recommendedName>
</protein>
<proteinExistence type="predicted"/>
<gene>
    <name evidence="2" type="ORF">SEPMUDRAFT_128671</name>
</gene>
<dbReference type="PANTHER" id="PTHR33606:SF3">
    <property type="entry name" value="PROTEIN YCII"/>
    <property type="match status" value="1"/>
</dbReference>
<sequence length="108" mass="12061">MGKQEWMVILPDNAGVLETRMKVRPQHLEDLKPKVESGVAVFGGASLDEPLKEGEGPKINGSVMIIEADTKAEVEDVIKSDIYYKEGVWDASKMQIFPFKSAIRKELQ</sequence>
<dbReference type="SUPFAM" id="SSF54909">
    <property type="entry name" value="Dimeric alpha+beta barrel"/>
    <property type="match status" value="1"/>
</dbReference>
<dbReference type="InterPro" id="IPR011008">
    <property type="entry name" value="Dimeric_a/b-barrel"/>
</dbReference>
<evidence type="ECO:0000259" key="1">
    <source>
        <dbReference type="Pfam" id="PF03795"/>
    </source>
</evidence>
<evidence type="ECO:0000313" key="2">
    <source>
        <dbReference type="EMBL" id="EMF08294.1"/>
    </source>
</evidence>
<dbReference type="eggNOG" id="ENOG502S8X0">
    <property type="taxonomic scope" value="Eukaryota"/>
</dbReference>
<dbReference type="OMA" id="ESGNWKM"/>
<dbReference type="InterPro" id="IPR005545">
    <property type="entry name" value="YCII"/>
</dbReference>
<dbReference type="EMBL" id="KB456271">
    <property type="protein sequence ID" value="EMF08294.1"/>
    <property type="molecule type" value="Genomic_DNA"/>
</dbReference>
<dbReference type="PANTHER" id="PTHR33606">
    <property type="entry name" value="PROTEIN YCII"/>
    <property type="match status" value="1"/>
</dbReference>
<keyword evidence="3" id="KW-1185">Reference proteome</keyword>
<dbReference type="Gene3D" id="3.30.70.1060">
    <property type="entry name" value="Dimeric alpha+beta barrel"/>
    <property type="match status" value="1"/>
</dbReference>
<dbReference type="HOGENOM" id="CLU_110355_2_4_1"/>
<organism evidence="2 3">
    <name type="scientific">Sphaerulina musiva (strain SO2202)</name>
    <name type="common">Poplar stem canker fungus</name>
    <name type="synonym">Septoria musiva</name>
    <dbReference type="NCBI Taxonomy" id="692275"/>
    <lineage>
        <taxon>Eukaryota</taxon>
        <taxon>Fungi</taxon>
        <taxon>Dikarya</taxon>
        <taxon>Ascomycota</taxon>
        <taxon>Pezizomycotina</taxon>
        <taxon>Dothideomycetes</taxon>
        <taxon>Dothideomycetidae</taxon>
        <taxon>Mycosphaerellales</taxon>
        <taxon>Mycosphaerellaceae</taxon>
        <taxon>Sphaerulina</taxon>
    </lineage>
</organism>
<dbReference type="Pfam" id="PF03795">
    <property type="entry name" value="YCII"/>
    <property type="match status" value="1"/>
</dbReference>
<dbReference type="OrthoDB" id="5519740at2759"/>
<dbReference type="InterPro" id="IPR051807">
    <property type="entry name" value="Sec-metab_biosynth-assoc"/>
</dbReference>
<dbReference type="AlphaFoldDB" id="M3AS09"/>
<dbReference type="Proteomes" id="UP000016931">
    <property type="component" value="Unassembled WGS sequence"/>
</dbReference>
<dbReference type="RefSeq" id="XP_016756415.1">
    <property type="nucleotide sequence ID" value="XM_016902228.1"/>
</dbReference>
<name>M3AS09_SPHMS</name>
<accession>M3AS09</accession>